<dbReference type="RefSeq" id="WP_350245635.1">
    <property type="nucleotide sequence ID" value="NZ_CP158300.1"/>
</dbReference>
<dbReference type="InterPro" id="IPR046335">
    <property type="entry name" value="LacI/GalR-like_sensor"/>
</dbReference>
<dbReference type="InterPro" id="IPR000843">
    <property type="entry name" value="HTH_LacI"/>
</dbReference>
<feature type="domain" description="HTH lacI-type" evidence="4">
    <location>
        <begin position="9"/>
        <end position="63"/>
    </location>
</feature>
<dbReference type="GO" id="GO:0003700">
    <property type="term" value="F:DNA-binding transcription factor activity"/>
    <property type="evidence" value="ECO:0007669"/>
    <property type="project" value="TreeGrafter"/>
</dbReference>
<keyword evidence="5" id="KW-0614">Plasmid</keyword>
<dbReference type="SUPFAM" id="SSF53822">
    <property type="entry name" value="Periplasmic binding protein-like I"/>
    <property type="match status" value="1"/>
</dbReference>
<dbReference type="SUPFAM" id="SSF47413">
    <property type="entry name" value="lambda repressor-like DNA-binding domains"/>
    <property type="match status" value="1"/>
</dbReference>
<organism evidence="5">
    <name type="scientific">Deinococcus sonorensis KR-87</name>
    <dbReference type="NCBI Taxonomy" id="694439"/>
    <lineage>
        <taxon>Bacteria</taxon>
        <taxon>Thermotogati</taxon>
        <taxon>Deinococcota</taxon>
        <taxon>Deinococci</taxon>
        <taxon>Deinococcales</taxon>
        <taxon>Deinococcaceae</taxon>
        <taxon>Deinococcus</taxon>
    </lineage>
</organism>
<dbReference type="PRINTS" id="PR00036">
    <property type="entry name" value="HTHLACI"/>
</dbReference>
<sequence>MPRSADRSVTIHDVAKRSGVSYQTVSRVINNHASVAEQTRARVMQAIEEMNYRPSILAKGLVTRRSQLIGVIGHGTDQYGPAQIVRNVEHSARAHGYETLLTTLRHFEEQEMLTAVARLQQFGVDGMVLLTPYDAHDIVKGIGTSVPYILIDAAADVAGTTVSIDQFEGGALATEHLASLGHRRILHIGGPGEWSDAELRYQGYLSVLERHGLPPLPRQLGDWSARSGHQAARQALDAGLDFTAVFAANDQMALGAMMALRQAGRTVPRDVSVVGFDDTPEAAYFDPPLTTINQNFGLLGRKGLDELIRLIGRPQEVPRHFVFQPQLVLRDSTAPPR</sequence>
<dbReference type="CDD" id="cd01574">
    <property type="entry name" value="PBP1_LacI"/>
    <property type="match status" value="1"/>
</dbReference>
<evidence type="ECO:0000259" key="4">
    <source>
        <dbReference type="PROSITE" id="PS50932"/>
    </source>
</evidence>
<dbReference type="AlphaFoldDB" id="A0AAU7UGF4"/>
<dbReference type="InterPro" id="IPR028082">
    <property type="entry name" value="Peripla_BP_I"/>
</dbReference>
<dbReference type="Pfam" id="PF13377">
    <property type="entry name" value="Peripla_BP_3"/>
    <property type="match status" value="1"/>
</dbReference>
<reference evidence="5" key="1">
    <citation type="submission" date="2024-06" db="EMBL/GenBank/DDBJ databases">
        <title>Draft Genome Sequence of Deinococcus sonorensis Type Strain KR-87, a Biofilm Producing Representative of the Genus Deinococcus.</title>
        <authorList>
            <person name="Boren L.S."/>
            <person name="Grosso R.A."/>
            <person name="Hugenberg-Cox A.N."/>
            <person name="Hill J.T.E."/>
            <person name="Albert C.M."/>
            <person name="Tuohy J.M."/>
        </authorList>
    </citation>
    <scope>NUCLEOTIDE SEQUENCE</scope>
    <source>
        <strain evidence="5">KR-87</strain>
        <plasmid evidence="5">pDson02</plasmid>
    </source>
</reference>
<dbReference type="Gene3D" id="1.10.260.40">
    <property type="entry name" value="lambda repressor-like DNA-binding domains"/>
    <property type="match status" value="1"/>
</dbReference>
<protein>
    <submittedName>
        <fullName evidence="5">LacI family DNA-binding transcriptional regulator</fullName>
    </submittedName>
</protein>
<evidence type="ECO:0000256" key="3">
    <source>
        <dbReference type="ARBA" id="ARBA00023163"/>
    </source>
</evidence>
<keyword evidence="3" id="KW-0804">Transcription</keyword>
<dbReference type="CDD" id="cd01392">
    <property type="entry name" value="HTH_LacI"/>
    <property type="match status" value="1"/>
</dbReference>
<evidence type="ECO:0000256" key="1">
    <source>
        <dbReference type="ARBA" id="ARBA00023015"/>
    </source>
</evidence>
<dbReference type="Pfam" id="PF00356">
    <property type="entry name" value="LacI"/>
    <property type="match status" value="1"/>
</dbReference>
<dbReference type="PANTHER" id="PTHR30146">
    <property type="entry name" value="LACI-RELATED TRANSCRIPTIONAL REPRESSOR"/>
    <property type="match status" value="1"/>
</dbReference>
<keyword evidence="2 5" id="KW-0238">DNA-binding</keyword>
<dbReference type="EMBL" id="CP158300">
    <property type="protein sequence ID" value="XBV87486.1"/>
    <property type="molecule type" value="Genomic_DNA"/>
</dbReference>
<evidence type="ECO:0000313" key="5">
    <source>
        <dbReference type="EMBL" id="XBV87486.1"/>
    </source>
</evidence>
<dbReference type="SMART" id="SM00354">
    <property type="entry name" value="HTH_LACI"/>
    <property type="match status" value="1"/>
</dbReference>
<dbReference type="InterPro" id="IPR010982">
    <property type="entry name" value="Lambda_DNA-bd_dom_sf"/>
</dbReference>
<dbReference type="PROSITE" id="PS00356">
    <property type="entry name" value="HTH_LACI_1"/>
    <property type="match status" value="1"/>
</dbReference>
<keyword evidence="1" id="KW-0805">Transcription regulation</keyword>
<geneLocation type="plasmid" evidence="5">
    <name>pDson02</name>
</geneLocation>
<evidence type="ECO:0000256" key="2">
    <source>
        <dbReference type="ARBA" id="ARBA00023125"/>
    </source>
</evidence>
<gene>
    <name evidence="5" type="ORF">ABOD76_20775</name>
</gene>
<dbReference type="Gene3D" id="3.40.50.2300">
    <property type="match status" value="2"/>
</dbReference>
<dbReference type="GO" id="GO:0000976">
    <property type="term" value="F:transcription cis-regulatory region binding"/>
    <property type="evidence" value="ECO:0007669"/>
    <property type="project" value="TreeGrafter"/>
</dbReference>
<dbReference type="PANTHER" id="PTHR30146:SF153">
    <property type="entry name" value="LACTOSE OPERON REPRESSOR"/>
    <property type="match status" value="1"/>
</dbReference>
<accession>A0AAU7UGF4</accession>
<proteinExistence type="predicted"/>
<dbReference type="KEGG" id="dsc:ABOD76_20775"/>
<dbReference type="PROSITE" id="PS50932">
    <property type="entry name" value="HTH_LACI_2"/>
    <property type="match status" value="1"/>
</dbReference>
<name>A0AAU7UGF4_9DEIO</name>